<dbReference type="CDD" id="cd00051">
    <property type="entry name" value="EFh"/>
    <property type="match status" value="1"/>
</dbReference>
<organism evidence="4 5">
    <name type="scientific">Aquatica leii</name>
    <dbReference type="NCBI Taxonomy" id="1421715"/>
    <lineage>
        <taxon>Eukaryota</taxon>
        <taxon>Metazoa</taxon>
        <taxon>Ecdysozoa</taxon>
        <taxon>Arthropoda</taxon>
        <taxon>Hexapoda</taxon>
        <taxon>Insecta</taxon>
        <taxon>Pterygota</taxon>
        <taxon>Neoptera</taxon>
        <taxon>Endopterygota</taxon>
        <taxon>Coleoptera</taxon>
        <taxon>Polyphaga</taxon>
        <taxon>Elateriformia</taxon>
        <taxon>Elateroidea</taxon>
        <taxon>Lampyridae</taxon>
        <taxon>Luciolinae</taxon>
        <taxon>Aquatica</taxon>
    </lineage>
</organism>
<dbReference type="PROSITE" id="PS50222">
    <property type="entry name" value="EF_HAND_2"/>
    <property type="match status" value="2"/>
</dbReference>
<name>A0AAN7SQE1_9COLE</name>
<keyword evidence="5" id="KW-1185">Reference proteome</keyword>
<feature type="domain" description="EF-hand" evidence="3">
    <location>
        <begin position="193"/>
        <end position="220"/>
    </location>
</feature>
<sequence length="270" mass="31388">MALSVLRVAIRSMNILERNTLACAKYKINQLEATRNIASIPKTVLPLRVSAAALREYSKHVKEQKHKKKDYLSSDSEYRSSSDSDDELLGHRGESDFWRRKMRTFHGILDVNNDGVISYDDFKLLADTFVQLGHLNDKLKGQFHEHIKDLWENLWGEITPYNLVTVEKYLEDMHHVLNDKALKKKVHGFLPFLFRAIDKDNNGKITLEDFKLFFKCLGLKEVDAIFSFRTIDTNGDGKLTRKEFISHGRQFFLTEDPECISKYFWGPLVD</sequence>
<evidence type="ECO:0000313" key="5">
    <source>
        <dbReference type="Proteomes" id="UP001353858"/>
    </source>
</evidence>
<dbReference type="SUPFAM" id="SSF47473">
    <property type="entry name" value="EF-hand"/>
    <property type="match status" value="1"/>
</dbReference>
<dbReference type="InterPro" id="IPR018247">
    <property type="entry name" value="EF_Hand_1_Ca_BS"/>
</dbReference>
<gene>
    <name evidence="4" type="ORF">RN001_010591</name>
</gene>
<reference evidence="5" key="1">
    <citation type="submission" date="2023-01" db="EMBL/GenBank/DDBJ databases">
        <title>Key to firefly adult light organ development and bioluminescence: homeobox transcription factors regulate luciferase expression and transportation to peroxisome.</title>
        <authorList>
            <person name="Fu X."/>
        </authorList>
    </citation>
    <scope>NUCLEOTIDE SEQUENCE [LARGE SCALE GENOMIC DNA]</scope>
</reference>
<dbReference type="PROSITE" id="PS00018">
    <property type="entry name" value="EF_HAND_1"/>
    <property type="match status" value="3"/>
</dbReference>
<dbReference type="InterPro" id="IPR002048">
    <property type="entry name" value="EF_hand_dom"/>
</dbReference>
<dbReference type="SMART" id="SM00054">
    <property type="entry name" value="EFh"/>
    <property type="match status" value="3"/>
</dbReference>
<accession>A0AAN7SQE1</accession>
<dbReference type="Gene3D" id="1.10.238.10">
    <property type="entry name" value="EF-hand"/>
    <property type="match status" value="1"/>
</dbReference>
<feature type="region of interest" description="Disordered" evidence="2">
    <location>
        <begin position="65"/>
        <end position="87"/>
    </location>
</feature>
<feature type="domain" description="EF-hand" evidence="3">
    <location>
        <begin position="228"/>
        <end position="254"/>
    </location>
</feature>
<dbReference type="AlphaFoldDB" id="A0AAN7SQE1"/>
<feature type="compositionally biased region" description="Basic and acidic residues" evidence="2">
    <location>
        <begin position="70"/>
        <end position="87"/>
    </location>
</feature>
<dbReference type="GO" id="GO:0005509">
    <property type="term" value="F:calcium ion binding"/>
    <property type="evidence" value="ECO:0007669"/>
    <property type="project" value="InterPro"/>
</dbReference>
<keyword evidence="1" id="KW-0106">Calcium</keyword>
<dbReference type="Pfam" id="PF13499">
    <property type="entry name" value="EF-hand_7"/>
    <property type="match status" value="1"/>
</dbReference>
<proteinExistence type="predicted"/>
<comment type="caution">
    <text evidence="4">The sequence shown here is derived from an EMBL/GenBank/DDBJ whole genome shotgun (WGS) entry which is preliminary data.</text>
</comment>
<dbReference type="Proteomes" id="UP001353858">
    <property type="component" value="Unassembled WGS sequence"/>
</dbReference>
<evidence type="ECO:0000256" key="1">
    <source>
        <dbReference type="ARBA" id="ARBA00022837"/>
    </source>
</evidence>
<dbReference type="InterPro" id="IPR011992">
    <property type="entry name" value="EF-hand-dom_pair"/>
</dbReference>
<evidence type="ECO:0000259" key="3">
    <source>
        <dbReference type="PROSITE" id="PS50222"/>
    </source>
</evidence>
<dbReference type="Pfam" id="PF13202">
    <property type="entry name" value="EF-hand_5"/>
    <property type="match status" value="1"/>
</dbReference>
<dbReference type="EMBL" id="JARPUR010000004">
    <property type="protein sequence ID" value="KAK4878085.1"/>
    <property type="molecule type" value="Genomic_DNA"/>
</dbReference>
<evidence type="ECO:0000256" key="2">
    <source>
        <dbReference type="SAM" id="MobiDB-lite"/>
    </source>
</evidence>
<protein>
    <recommendedName>
        <fullName evidence="3">EF-hand domain-containing protein</fullName>
    </recommendedName>
</protein>
<evidence type="ECO:0000313" key="4">
    <source>
        <dbReference type="EMBL" id="KAK4878085.1"/>
    </source>
</evidence>